<organism evidence="2 3">
    <name type="scientific">Pleurodeles waltl</name>
    <name type="common">Iberian ribbed newt</name>
    <dbReference type="NCBI Taxonomy" id="8319"/>
    <lineage>
        <taxon>Eukaryota</taxon>
        <taxon>Metazoa</taxon>
        <taxon>Chordata</taxon>
        <taxon>Craniata</taxon>
        <taxon>Vertebrata</taxon>
        <taxon>Euteleostomi</taxon>
        <taxon>Amphibia</taxon>
        <taxon>Batrachia</taxon>
        <taxon>Caudata</taxon>
        <taxon>Salamandroidea</taxon>
        <taxon>Salamandridae</taxon>
        <taxon>Pleurodelinae</taxon>
        <taxon>Pleurodeles</taxon>
    </lineage>
</organism>
<evidence type="ECO:0000256" key="1">
    <source>
        <dbReference type="SAM" id="MobiDB-lite"/>
    </source>
</evidence>
<sequence length="120" mass="13586">MRERGKYQVSETRAEELKANNDAKKEDHTMTGKDKEDNISIKLETSLSCPKRHAKNNYHKKLIVEGVAFILSFRQVRRDCTDPGAAATTVSIRDLMIDAIFSAVEIKHFLPDHADTCLPD</sequence>
<keyword evidence="3" id="KW-1185">Reference proteome</keyword>
<dbReference type="AlphaFoldDB" id="A0AAV7SDA3"/>
<feature type="region of interest" description="Disordered" evidence="1">
    <location>
        <begin position="1"/>
        <end position="37"/>
    </location>
</feature>
<dbReference type="EMBL" id="JANPWB010000008">
    <property type="protein sequence ID" value="KAJ1162152.1"/>
    <property type="molecule type" value="Genomic_DNA"/>
</dbReference>
<evidence type="ECO:0000313" key="3">
    <source>
        <dbReference type="Proteomes" id="UP001066276"/>
    </source>
</evidence>
<name>A0AAV7SDA3_PLEWA</name>
<evidence type="ECO:0000313" key="2">
    <source>
        <dbReference type="EMBL" id="KAJ1162152.1"/>
    </source>
</evidence>
<dbReference type="Proteomes" id="UP001066276">
    <property type="component" value="Chromosome 4_2"/>
</dbReference>
<reference evidence="2" key="1">
    <citation type="journal article" date="2022" name="bioRxiv">
        <title>Sequencing and chromosome-scale assembly of the giantPleurodeles waltlgenome.</title>
        <authorList>
            <person name="Brown T."/>
            <person name="Elewa A."/>
            <person name="Iarovenko S."/>
            <person name="Subramanian E."/>
            <person name="Araus A.J."/>
            <person name="Petzold A."/>
            <person name="Susuki M."/>
            <person name="Suzuki K.-i.T."/>
            <person name="Hayashi T."/>
            <person name="Toyoda A."/>
            <person name="Oliveira C."/>
            <person name="Osipova E."/>
            <person name="Leigh N.D."/>
            <person name="Simon A."/>
            <person name="Yun M.H."/>
        </authorList>
    </citation>
    <scope>NUCLEOTIDE SEQUENCE</scope>
    <source>
        <strain evidence="2">20211129_DDA</strain>
        <tissue evidence="2">Liver</tissue>
    </source>
</reference>
<accession>A0AAV7SDA3</accession>
<comment type="caution">
    <text evidence="2">The sequence shown here is derived from an EMBL/GenBank/DDBJ whole genome shotgun (WGS) entry which is preliminary data.</text>
</comment>
<protein>
    <submittedName>
        <fullName evidence="2">Uncharacterized protein</fullName>
    </submittedName>
</protein>
<gene>
    <name evidence="2" type="ORF">NDU88_002628</name>
</gene>
<proteinExistence type="predicted"/>